<proteinExistence type="predicted"/>
<dbReference type="Proteomes" id="UP000564704">
    <property type="component" value="Unassembled WGS sequence"/>
</dbReference>
<accession>A0A844CGR5</accession>
<dbReference type="EMBL" id="SZWE01000001">
    <property type="protein sequence ID" value="MRU13817.1"/>
    <property type="molecule type" value="Genomic_DNA"/>
</dbReference>
<sequence length="798" mass="90831">MCAKDTAIFNESVEKDPVWSTDRIYPSYGRLFQVSRAARRAGLEHARRTPEQINTGLAKFDWAFNRFTEAGGIFIDEPLDDRILHKPTNDRVLRRTLRQLKKTSHDGMRSQLRQHVRPIALDLARKAGSYASLAETLKYHMQLRKITDVELANQVGLHINTLRGWINYEILPTTAQNLQRLVALERALQVAPGTLMLLVNGPRTRDKIQAGLPSFDTLTEALQHFIELRGWTAKGLAQAAGVRFTTLLTWLQKDCRPRRDDTVAHLARVEQVLELPKGTLLHYTDGVYRYMTATYSDFGLTKHVWAIVRSHLPDDFDARSRPEQEEIVTWCLDNIWRIPRDEDDDGGDRSPYRCKFDRGNGTPDVRDGAFLAPAGLQREYDALIEFKTSYPAPIGKKRGVAWRDGTISARTTAFEVFFGALRQVAPDMPGDMMSFLNAADEAQVRKVIEFIVARRGMPTTTIIAVLNALIALFNPDDGFVVQHREVFSDRFPGMPKEDDLTRFCQQTVESLYVEHGAWMDKITAGRSSFRAVDVILRDDHPLDAYHMIVEHIDARTPPRAVQELEWARCQRRSMLIHLLEVLPLRRKDLASLILLDEDAAPPSFASLTRRNHGVVYFKNGKWRFRQPKTVFKNHGSPATSDIDVALVNWRDLYDRIDRYVEARKVLLGDGPDHGQFIVKDNSQSNSKSEEPLDADELSNLFLDAIRKFGVYNPYTGAGAIRGLGIHRIQSVRHVVATHLAKVVEYDAAAARLFDSVQQIITTYADYTAEEKFEDADAGYSEAFDDPVEPRRRKRKRAN</sequence>
<evidence type="ECO:0000313" key="3">
    <source>
        <dbReference type="Proteomes" id="UP000564704"/>
    </source>
</evidence>
<evidence type="ECO:0000256" key="1">
    <source>
        <dbReference type="SAM" id="MobiDB-lite"/>
    </source>
</evidence>
<evidence type="ECO:0000313" key="2">
    <source>
        <dbReference type="EMBL" id="MRU13817.1"/>
    </source>
</evidence>
<protein>
    <submittedName>
        <fullName evidence="2">Helix-turn-helix transcriptional regulator</fullName>
    </submittedName>
</protein>
<organism evidence="2 3">
    <name type="scientific">Roseovarius bejariae</name>
    <dbReference type="NCBI Taxonomy" id="2576383"/>
    <lineage>
        <taxon>Bacteria</taxon>
        <taxon>Pseudomonadati</taxon>
        <taxon>Pseudomonadota</taxon>
        <taxon>Alphaproteobacteria</taxon>
        <taxon>Rhodobacterales</taxon>
        <taxon>Roseobacteraceae</taxon>
        <taxon>Roseovarius</taxon>
    </lineage>
</organism>
<name>A0A844CGR5_9RHOB</name>
<reference evidence="2 3" key="1">
    <citation type="submission" date="2019-05" db="EMBL/GenBank/DDBJ databases">
        <title>Roseovarius bejariae sp. nov., a moderately halophylic bacterium isolated from a saline soil in Rambla Salada (Murcia).</title>
        <authorList>
            <person name="Castro D.J."/>
            <person name="Gomez-Altuve A."/>
            <person name="Reina J.C."/>
            <person name="Rodriguez M."/>
            <person name="Sampedro I."/>
            <person name="Llamas I."/>
            <person name="Martinez-Checa F."/>
        </authorList>
    </citation>
    <scope>NUCLEOTIDE SEQUENCE [LARGE SCALE GENOMIC DNA]</scope>
    <source>
        <strain evidence="2 3">A21</strain>
    </source>
</reference>
<feature type="region of interest" description="Disordered" evidence="1">
    <location>
        <begin position="777"/>
        <end position="798"/>
    </location>
</feature>
<keyword evidence="3" id="KW-1185">Reference proteome</keyword>
<comment type="caution">
    <text evidence="2">The sequence shown here is derived from an EMBL/GenBank/DDBJ whole genome shotgun (WGS) entry which is preliminary data.</text>
</comment>
<dbReference type="RefSeq" id="WP_154148150.1">
    <property type="nucleotide sequence ID" value="NZ_SZWE01000001.1"/>
</dbReference>
<feature type="compositionally biased region" description="Acidic residues" evidence="1">
    <location>
        <begin position="777"/>
        <end position="786"/>
    </location>
</feature>
<gene>
    <name evidence="2" type="ORF">FDP25_00045</name>
</gene>
<dbReference type="AlphaFoldDB" id="A0A844CGR5"/>
<dbReference type="OrthoDB" id="7437883at2"/>